<dbReference type="InterPro" id="IPR011009">
    <property type="entry name" value="Kinase-like_dom_sf"/>
</dbReference>
<sequence>MSKEGQIDTIVGSSSVAARGTHVRLPHVRRTRRLRRPSGAPPPLPRSIGWTGKGWLAATGLLLAWVATAAAWEPAARATDRADAAVLRAVARLRTGWLTTVLDRVDRLASGWLPTIIAIALIVLLLVFRRWRHLFTFLGTVLVTEGVSQLVYELFARPRPFGVTTIGRWFGFSMPSPPVVITTVFVVAIVYTLTVPGHPRNLAKAAAGLFLAAFAFAQLYLGTAHPFDVLVAITLAVGIGVNAFRFFTPSEVFPVTYRRGKTAHLDVGGRRGEALCTAVKDQLGLTVTEIKPVGLAGSGGSTPLRLRVAGEPDTYLFGKLYAMTHVRADRWYKIGRTILYGGLEDEAPFQSVRRLVTYEDYALRLLEDVGVPTATPHGIVELTPEREYLLVTEFFDGAKEIGDAEVDDSVIDQGLALIHQLWEAGLAHRDIKPANLLVQDGRLVLIDPAFVQVRPSPWRQAVDLANMLFVLAVRTDADRVYQRALARFTPDEIAEALAAARGVASPSQLRTALKKDGRDLVARFRALAPPRPPIKLQRWNVKRVLLAVILVGGGLISVPLTISLLSPENDIPLTGSPSCGTGRLMILMAQSVPSATSVPCLGSLPAGWELGGTKVHRGRSVFWLDSDRAGRRAAEVTLLPSCGLAGALGEPSDEPGMKRYRLVEPGTSGSAPVRAYVFPGGCVTYRFNTAGGDSASLRQEAERALTFQPRVELVTEVYRRSGLYLCGVLAPCPG</sequence>
<dbReference type="InterPro" id="IPR036938">
    <property type="entry name" value="PAP2/HPO_sf"/>
</dbReference>
<keyword evidence="1" id="KW-1133">Transmembrane helix</keyword>
<keyword evidence="1" id="KW-0812">Transmembrane</keyword>
<dbReference type="EMBL" id="CADCSZ010000219">
    <property type="protein sequence ID" value="CAA9276683.1"/>
    <property type="molecule type" value="Genomic_DNA"/>
</dbReference>
<proteinExistence type="predicted"/>
<feature type="transmembrane region" description="Helical" evidence="1">
    <location>
        <begin position="54"/>
        <end position="72"/>
    </location>
</feature>
<keyword evidence="1" id="KW-0472">Membrane</keyword>
<dbReference type="SUPFAM" id="SSF56112">
    <property type="entry name" value="Protein kinase-like (PK-like)"/>
    <property type="match status" value="1"/>
</dbReference>
<dbReference type="SUPFAM" id="SSF48317">
    <property type="entry name" value="Acid phosphatase/Vanadium-dependent haloperoxidase"/>
    <property type="match status" value="1"/>
</dbReference>
<feature type="transmembrane region" description="Helical" evidence="1">
    <location>
        <begin position="544"/>
        <end position="565"/>
    </location>
</feature>
<reference evidence="2" key="1">
    <citation type="submission" date="2020-02" db="EMBL/GenBank/DDBJ databases">
        <authorList>
            <person name="Meier V. D."/>
        </authorList>
    </citation>
    <scope>NUCLEOTIDE SEQUENCE</scope>
    <source>
        <strain evidence="2">AVDCRST_MAG76</strain>
    </source>
</reference>
<protein>
    <submittedName>
        <fullName evidence="2">Uncharacterized protein</fullName>
    </submittedName>
</protein>
<feature type="transmembrane region" description="Helical" evidence="1">
    <location>
        <begin position="172"/>
        <end position="193"/>
    </location>
</feature>
<feature type="transmembrane region" description="Helical" evidence="1">
    <location>
        <begin position="134"/>
        <end position="152"/>
    </location>
</feature>
<feature type="transmembrane region" description="Helical" evidence="1">
    <location>
        <begin position="205"/>
        <end position="223"/>
    </location>
</feature>
<organism evidence="2">
    <name type="scientific">uncultured Acidimicrobiales bacterium</name>
    <dbReference type="NCBI Taxonomy" id="310071"/>
    <lineage>
        <taxon>Bacteria</taxon>
        <taxon>Bacillati</taxon>
        <taxon>Actinomycetota</taxon>
        <taxon>Acidimicrobiia</taxon>
        <taxon>Acidimicrobiales</taxon>
        <taxon>environmental samples</taxon>
    </lineage>
</organism>
<name>A0A6J4JDA5_9ACTN</name>
<accession>A0A6J4JDA5</accession>
<evidence type="ECO:0000256" key="1">
    <source>
        <dbReference type="SAM" id="Phobius"/>
    </source>
</evidence>
<feature type="transmembrane region" description="Helical" evidence="1">
    <location>
        <begin position="109"/>
        <end position="127"/>
    </location>
</feature>
<gene>
    <name evidence="2" type="ORF">AVDCRST_MAG76-3721</name>
</gene>
<dbReference type="AlphaFoldDB" id="A0A6J4JDA5"/>
<evidence type="ECO:0000313" key="2">
    <source>
        <dbReference type="EMBL" id="CAA9276683.1"/>
    </source>
</evidence>
<feature type="transmembrane region" description="Helical" evidence="1">
    <location>
        <begin position="229"/>
        <end position="248"/>
    </location>
</feature>
<dbReference type="Gene3D" id="1.10.510.10">
    <property type="entry name" value="Transferase(Phosphotransferase) domain 1"/>
    <property type="match status" value="1"/>
</dbReference>